<evidence type="ECO:0000256" key="9">
    <source>
        <dbReference type="ARBA" id="ARBA00023010"/>
    </source>
</evidence>
<keyword evidence="5 12" id="KW-1003">Cell membrane</keyword>
<evidence type="ECO:0000256" key="8">
    <source>
        <dbReference type="ARBA" id="ARBA00022989"/>
    </source>
</evidence>
<feature type="transmembrane region" description="Helical" evidence="12">
    <location>
        <begin position="53"/>
        <end position="71"/>
    </location>
</feature>
<comment type="caution">
    <text evidence="12">Lacks conserved residue(s) required for the propagation of feature annotation.</text>
</comment>
<evidence type="ECO:0000256" key="4">
    <source>
        <dbReference type="ARBA" id="ARBA00022448"/>
    </source>
</evidence>
<comment type="caution">
    <text evidence="14">The sequence shown here is derived from an EMBL/GenBank/DDBJ whole genome shotgun (WGS) entry which is preliminary data.</text>
</comment>
<gene>
    <name evidence="14" type="primary">secG</name>
    <name evidence="14" type="ORF">ACFPB0_00375</name>
</gene>
<dbReference type="RefSeq" id="WP_371394405.1">
    <property type="nucleotide sequence ID" value="NZ_CP163421.1"/>
</dbReference>
<keyword evidence="9 12" id="KW-0811">Translocation</keyword>
<evidence type="ECO:0000256" key="2">
    <source>
        <dbReference type="ARBA" id="ARBA00008445"/>
    </source>
</evidence>
<name>A0ABV9NA00_9PROT</name>
<keyword evidence="6 12" id="KW-0812">Transmembrane</keyword>
<keyword evidence="15" id="KW-1185">Reference proteome</keyword>
<evidence type="ECO:0000256" key="6">
    <source>
        <dbReference type="ARBA" id="ARBA00022692"/>
    </source>
</evidence>
<evidence type="ECO:0000313" key="15">
    <source>
        <dbReference type="Proteomes" id="UP001596024"/>
    </source>
</evidence>
<evidence type="ECO:0000256" key="7">
    <source>
        <dbReference type="ARBA" id="ARBA00022927"/>
    </source>
</evidence>
<evidence type="ECO:0000256" key="1">
    <source>
        <dbReference type="ARBA" id="ARBA00004651"/>
    </source>
</evidence>
<comment type="subcellular location">
    <subcellularLocation>
        <location evidence="1 12">Cell membrane</location>
        <topology evidence="1 12">Multi-pass membrane protein</topology>
    </subcellularLocation>
</comment>
<evidence type="ECO:0000256" key="10">
    <source>
        <dbReference type="ARBA" id="ARBA00023136"/>
    </source>
</evidence>
<keyword evidence="10 12" id="KW-0472">Membrane</keyword>
<dbReference type="EMBL" id="JBHSGQ010000001">
    <property type="protein sequence ID" value="MFC4723733.1"/>
    <property type="molecule type" value="Genomic_DNA"/>
</dbReference>
<comment type="function">
    <text evidence="11 12">Involved in protein export. Participates in an early event of protein translocation.</text>
</comment>
<evidence type="ECO:0000256" key="11">
    <source>
        <dbReference type="ARBA" id="ARBA00025182"/>
    </source>
</evidence>
<feature type="compositionally biased region" description="Low complexity" evidence="13">
    <location>
        <begin position="104"/>
        <end position="121"/>
    </location>
</feature>
<keyword evidence="4 12" id="KW-0813">Transport</keyword>
<keyword evidence="7 12" id="KW-0653">Protein transport</keyword>
<organism evidence="14 15">
    <name type="scientific">Glycocaulis abyssi</name>
    <dbReference type="NCBI Taxonomy" id="1433403"/>
    <lineage>
        <taxon>Bacteria</taxon>
        <taxon>Pseudomonadati</taxon>
        <taxon>Pseudomonadota</taxon>
        <taxon>Alphaproteobacteria</taxon>
        <taxon>Maricaulales</taxon>
        <taxon>Maricaulaceae</taxon>
        <taxon>Glycocaulis</taxon>
    </lineage>
</organism>
<evidence type="ECO:0000256" key="13">
    <source>
        <dbReference type="SAM" id="MobiDB-lite"/>
    </source>
</evidence>
<sequence>MTTILLIIQILVAIALVAVVLMQRSEGGALGIGGGGPGGMMSGRGAANLLTRTTMILGVVFMANSIALAALSRMDVSGQSVIDRVGTQDERGPLPFSFDDDGEPIPADEAPAAETADQPADVPAPFEGDTGDTPAGADEEPGR</sequence>
<dbReference type="PANTHER" id="PTHR34182:SF1">
    <property type="entry name" value="PROTEIN-EXPORT MEMBRANE PROTEIN SECG"/>
    <property type="match status" value="1"/>
</dbReference>
<proteinExistence type="inferred from homology"/>
<dbReference type="Pfam" id="PF03840">
    <property type="entry name" value="SecG"/>
    <property type="match status" value="1"/>
</dbReference>
<evidence type="ECO:0000256" key="12">
    <source>
        <dbReference type="RuleBase" id="RU365087"/>
    </source>
</evidence>
<dbReference type="PANTHER" id="PTHR34182">
    <property type="entry name" value="PROTEIN-EXPORT MEMBRANE PROTEIN SECG"/>
    <property type="match status" value="1"/>
</dbReference>
<evidence type="ECO:0000313" key="14">
    <source>
        <dbReference type="EMBL" id="MFC4723733.1"/>
    </source>
</evidence>
<reference evidence="15" key="1">
    <citation type="journal article" date="2019" name="Int. J. Syst. Evol. Microbiol.">
        <title>The Global Catalogue of Microorganisms (GCM) 10K type strain sequencing project: providing services to taxonomists for standard genome sequencing and annotation.</title>
        <authorList>
            <consortium name="The Broad Institute Genomics Platform"/>
            <consortium name="The Broad Institute Genome Sequencing Center for Infectious Disease"/>
            <person name="Wu L."/>
            <person name="Ma J."/>
        </authorList>
    </citation>
    <scope>NUCLEOTIDE SEQUENCE [LARGE SCALE GENOMIC DNA]</scope>
    <source>
        <strain evidence="15">CCUG 62981</strain>
    </source>
</reference>
<comment type="similarity">
    <text evidence="2 12">Belongs to the SecG family.</text>
</comment>
<dbReference type="PRINTS" id="PR01651">
    <property type="entry name" value="SECGEXPORT"/>
</dbReference>
<protein>
    <recommendedName>
        <fullName evidence="3 12">Protein-export membrane protein SecG</fullName>
    </recommendedName>
</protein>
<keyword evidence="8 12" id="KW-1133">Transmembrane helix</keyword>
<dbReference type="Proteomes" id="UP001596024">
    <property type="component" value="Unassembled WGS sequence"/>
</dbReference>
<accession>A0ABV9NA00</accession>
<feature type="region of interest" description="Disordered" evidence="13">
    <location>
        <begin position="84"/>
        <end position="143"/>
    </location>
</feature>
<evidence type="ECO:0000256" key="5">
    <source>
        <dbReference type="ARBA" id="ARBA00022475"/>
    </source>
</evidence>
<evidence type="ECO:0000256" key="3">
    <source>
        <dbReference type="ARBA" id="ARBA00017876"/>
    </source>
</evidence>
<dbReference type="NCBIfam" id="TIGR00810">
    <property type="entry name" value="secG"/>
    <property type="match status" value="1"/>
</dbReference>
<dbReference type="InterPro" id="IPR004692">
    <property type="entry name" value="SecG"/>
</dbReference>